<accession>A0A133QF52</accession>
<keyword evidence="3" id="KW-1185">Reference proteome</keyword>
<evidence type="ECO:0000313" key="3">
    <source>
        <dbReference type="Proteomes" id="UP000070533"/>
    </source>
</evidence>
<organism evidence="2 3">
    <name type="scientific">Prevotella corporis</name>
    <dbReference type="NCBI Taxonomy" id="28128"/>
    <lineage>
        <taxon>Bacteria</taxon>
        <taxon>Pseudomonadati</taxon>
        <taxon>Bacteroidota</taxon>
        <taxon>Bacteroidia</taxon>
        <taxon>Bacteroidales</taxon>
        <taxon>Prevotellaceae</taxon>
        <taxon>Prevotella</taxon>
    </lineage>
</organism>
<evidence type="ECO:0000256" key="1">
    <source>
        <dbReference type="SAM" id="MobiDB-lite"/>
    </source>
</evidence>
<dbReference type="AlphaFoldDB" id="A0A133QF52"/>
<dbReference type="EMBL" id="LRQG01000051">
    <property type="protein sequence ID" value="KXA41507.1"/>
    <property type="molecule type" value="Genomic_DNA"/>
</dbReference>
<feature type="compositionally biased region" description="Polar residues" evidence="1">
    <location>
        <begin position="1"/>
        <end position="12"/>
    </location>
</feature>
<sequence>MTSSPTGSNLTFNKEESLSDNSFPGIRQPANSDRETINYNKKIKCKTKD</sequence>
<evidence type="ECO:0000313" key="2">
    <source>
        <dbReference type="EMBL" id="KXA41507.1"/>
    </source>
</evidence>
<dbReference type="Proteomes" id="UP000070533">
    <property type="component" value="Unassembled WGS sequence"/>
</dbReference>
<feature type="region of interest" description="Disordered" evidence="1">
    <location>
        <begin position="1"/>
        <end position="49"/>
    </location>
</feature>
<proteinExistence type="predicted"/>
<protein>
    <submittedName>
        <fullName evidence="2">Uncharacterized protein</fullName>
    </submittedName>
</protein>
<comment type="caution">
    <text evidence="2">The sequence shown here is derived from an EMBL/GenBank/DDBJ whole genome shotgun (WGS) entry which is preliminary data.</text>
</comment>
<dbReference type="STRING" id="28128.HMPREF3226_00844"/>
<name>A0A133QF52_9BACT</name>
<reference evidence="3" key="1">
    <citation type="submission" date="2016-01" db="EMBL/GenBank/DDBJ databases">
        <authorList>
            <person name="Mitreva M."/>
            <person name="Pepin K.H."/>
            <person name="Mihindukulasuriya K.A."/>
            <person name="Fulton R."/>
            <person name="Fronick C."/>
            <person name="O'Laughlin M."/>
            <person name="Miner T."/>
            <person name="Herter B."/>
            <person name="Rosa B.A."/>
            <person name="Cordes M."/>
            <person name="Tomlinson C."/>
            <person name="Wollam A."/>
            <person name="Palsikar V.B."/>
            <person name="Mardis E.R."/>
            <person name="Wilson R.K."/>
        </authorList>
    </citation>
    <scope>NUCLEOTIDE SEQUENCE [LARGE SCALE GENOMIC DNA]</scope>
    <source>
        <strain evidence="3">MJR7716</strain>
    </source>
</reference>
<gene>
    <name evidence="2" type="ORF">HMPREF3226_00844</name>
</gene>